<proteinExistence type="predicted"/>
<accession>A0A5B7GLV8</accession>
<name>A0A5B7GLV8_PORTR</name>
<dbReference type="Proteomes" id="UP000324222">
    <property type="component" value="Unassembled WGS sequence"/>
</dbReference>
<evidence type="ECO:0000313" key="1">
    <source>
        <dbReference type="EMBL" id="MPC57494.1"/>
    </source>
</evidence>
<protein>
    <submittedName>
        <fullName evidence="1">Uncharacterized protein</fullName>
    </submittedName>
</protein>
<dbReference type="EMBL" id="VSRR010014828">
    <property type="protein sequence ID" value="MPC57494.1"/>
    <property type="molecule type" value="Genomic_DNA"/>
</dbReference>
<gene>
    <name evidence="1" type="ORF">E2C01_051475</name>
</gene>
<organism evidence="1 2">
    <name type="scientific">Portunus trituberculatus</name>
    <name type="common">Swimming crab</name>
    <name type="synonym">Neptunus trituberculatus</name>
    <dbReference type="NCBI Taxonomy" id="210409"/>
    <lineage>
        <taxon>Eukaryota</taxon>
        <taxon>Metazoa</taxon>
        <taxon>Ecdysozoa</taxon>
        <taxon>Arthropoda</taxon>
        <taxon>Crustacea</taxon>
        <taxon>Multicrustacea</taxon>
        <taxon>Malacostraca</taxon>
        <taxon>Eumalacostraca</taxon>
        <taxon>Eucarida</taxon>
        <taxon>Decapoda</taxon>
        <taxon>Pleocyemata</taxon>
        <taxon>Brachyura</taxon>
        <taxon>Eubrachyura</taxon>
        <taxon>Portunoidea</taxon>
        <taxon>Portunidae</taxon>
        <taxon>Portuninae</taxon>
        <taxon>Portunus</taxon>
    </lineage>
</organism>
<comment type="caution">
    <text evidence="1">The sequence shown here is derived from an EMBL/GenBank/DDBJ whole genome shotgun (WGS) entry which is preliminary data.</text>
</comment>
<sequence length="73" mass="7965">MHAHTLWLINIEAVRTWVCRPGLITRLVLPSNYMAGARGLSGRLGWWCAGPGRGGAGRGGVRHLEATRVEPFT</sequence>
<reference evidence="1 2" key="1">
    <citation type="submission" date="2019-05" db="EMBL/GenBank/DDBJ databases">
        <title>Another draft genome of Portunus trituberculatus and its Hox gene families provides insights of decapod evolution.</title>
        <authorList>
            <person name="Jeong J.-H."/>
            <person name="Song I."/>
            <person name="Kim S."/>
            <person name="Choi T."/>
            <person name="Kim D."/>
            <person name="Ryu S."/>
            <person name="Kim W."/>
        </authorList>
    </citation>
    <scope>NUCLEOTIDE SEQUENCE [LARGE SCALE GENOMIC DNA]</scope>
    <source>
        <tissue evidence="1">Muscle</tissue>
    </source>
</reference>
<keyword evidence="2" id="KW-1185">Reference proteome</keyword>
<evidence type="ECO:0000313" key="2">
    <source>
        <dbReference type="Proteomes" id="UP000324222"/>
    </source>
</evidence>
<dbReference type="AlphaFoldDB" id="A0A5B7GLV8"/>